<sequence length="100" mass="11185">MHDVIRLLEKLGNDASYSFIAKSLMQTEIAADSELYLALQKADVAKLESLIGVRNNVVCAIFAPEEEPEKVPEEQPEDEPQPEQEPIEEKSYIATVNRVA</sequence>
<dbReference type="EMBL" id="JAUZVZ010000004">
    <property type="protein sequence ID" value="MDP4535283.1"/>
    <property type="molecule type" value="Genomic_DNA"/>
</dbReference>
<reference evidence="2 3" key="1">
    <citation type="submission" date="2023-08" db="EMBL/GenBank/DDBJ databases">
        <authorList>
            <person name="Joshi A."/>
            <person name="Thite S."/>
        </authorList>
    </citation>
    <scope>NUCLEOTIDE SEQUENCE [LARGE SCALE GENOMIC DNA]</scope>
    <source>
        <strain evidence="2 3">AC40</strain>
    </source>
</reference>
<accession>A0ABT9GWE8</accession>
<dbReference type="RefSeq" id="WP_305892551.1">
    <property type="nucleotide sequence ID" value="NZ_JAUZVZ010000004.1"/>
</dbReference>
<comment type="caution">
    <text evidence="2">The sequence shown here is derived from an EMBL/GenBank/DDBJ whole genome shotgun (WGS) entry which is preliminary data.</text>
</comment>
<feature type="compositionally biased region" description="Acidic residues" evidence="1">
    <location>
        <begin position="66"/>
        <end position="86"/>
    </location>
</feature>
<dbReference type="Proteomes" id="UP001231616">
    <property type="component" value="Unassembled WGS sequence"/>
</dbReference>
<name>A0ABT9GWE8_9GAMM</name>
<evidence type="ECO:0000313" key="3">
    <source>
        <dbReference type="Proteomes" id="UP001231616"/>
    </source>
</evidence>
<evidence type="ECO:0000313" key="2">
    <source>
        <dbReference type="EMBL" id="MDP4535283.1"/>
    </source>
</evidence>
<feature type="region of interest" description="Disordered" evidence="1">
    <location>
        <begin position="66"/>
        <end position="100"/>
    </location>
</feature>
<proteinExistence type="predicted"/>
<gene>
    <name evidence="2" type="ORF">Q3O60_03655</name>
</gene>
<evidence type="ECO:0000256" key="1">
    <source>
        <dbReference type="SAM" id="MobiDB-lite"/>
    </source>
</evidence>
<protein>
    <submittedName>
        <fullName evidence="2">Uncharacterized protein</fullName>
    </submittedName>
</protein>
<keyword evidence="3" id="KW-1185">Reference proteome</keyword>
<organism evidence="2 3">
    <name type="scientific">Alkalimonas collagenimarina</name>
    <dbReference type="NCBI Taxonomy" id="400390"/>
    <lineage>
        <taxon>Bacteria</taxon>
        <taxon>Pseudomonadati</taxon>
        <taxon>Pseudomonadota</taxon>
        <taxon>Gammaproteobacteria</taxon>
        <taxon>Alkalimonas</taxon>
    </lineage>
</organism>